<dbReference type="Proteomes" id="UP000184536">
    <property type="component" value="Unassembled WGS sequence"/>
</dbReference>
<organism evidence="2 3">
    <name type="scientific">Geosporobacter subterraneus DSM 17957</name>
    <dbReference type="NCBI Taxonomy" id="1121919"/>
    <lineage>
        <taxon>Bacteria</taxon>
        <taxon>Bacillati</taxon>
        <taxon>Bacillota</taxon>
        <taxon>Clostridia</taxon>
        <taxon>Peptostreptococcales</taxon>
        <taxon>Thermotaleaceae</taxon>
        <taxon>Geosporobacter</taxon>
    </lineage>
</organism>
<evidence type="ECO:0000313" key="3">
    <source>
        <dbReference type="Proteomes" id="UP000184536"/>
    </source>
</evidence>
<gene>
    <name evidence="2" type="ORF">SAMN02745975_03900</name>
</gene>
<dbReference type="AlphaFoldDB" id="A0A1M6QPU5"/>
<dbReference type="InterPro" id="IPR025457">
    <property type="entry name" value="DUF4277"/>
</dbReference>
<accession>A0A1M6QPU5</accession>
<dbReference type="RefSeq" id="WP_190014784.1">
    <property type="nucleotide sequence ID" value="NZ_FQZV01000102.1"/>
</dbReference>
<dbReference type="EMBL" id="FQZV01000102">
    <property type="protein sequence ID" value="SHK22312.1"/>
    <property type="molecule type" value="Genomic_DNA"/>
</dbReference>
<dbReference type="STRING" id="1121919.SAMN02745975_03900"/>
<feature type="non-terminal residue" evidence="2">
    <location>
        <position position="103"/>
    </location>
</feature>
<feature type="domain" description="DUF4277" evidence="1">
    <location>
        <begin position="16"/>
        <end position="102"/>
    </location>
</feature>
<sequence>MNFNFDQIKPHFDGKAGFIAGLAQQIGLDHIFNKALEQHTGRPPEISYGTLAQLMLINIADDHNPLSRLNEYFQRVDLESLLGHKIDPCKLNDDRFGSFLDAM</sequence>
<dbReference type="Pfam" id="PF14104">
    <property type="entry name" value="DUF4277"/>
    <property type="match status" value="1"/>
</dbReference>
<name>A0A1M6QPU5_9FIRM</name>
<evidence type="ECO:0000259" key="1">
    <source>
        <dbReference type="Pfam" id="PF14104"/>
    </source>
</evidence>
<keyword evidence="3" id="KW-1185">Reference proteome</keyword>
<protein>
    <recommendedName>
        <fullName evidence="1">DUF4277 domain-containing protein</fullName>
    </recommendedName>
</protein>
<proteinExistence type="predicted"/>
<evidence type="ECO:0000313" key="2">
    <source>
        <dbReference type="EMBL" id="SHK22312.1"/>
    </source>
</evidence>
<reference evidence="3" key="1">
    <citation type="submission" date="2016-11" db="EMBL/GenBank/DDBJ databases">
        <authorList>
            <person name="Varghese N."/>
            <person name="Submissions S."/>
        </authorList>
    </citation>
    <scope>NUCLEOTIDE SEQUENCE [LARGE SCALE GENOMIC DNA]</scope>
    <source>
        <strain evidence="3">DSM 17957</strain>
    </source>
</reference>